<feature type="region of interest" description="Disordered" evidence="1">
    <location>
        <begin position="111"/>
        <end position="134"/>
    </location>
</feature>
<organism evidence="2 3">
    <name type="scientific">Seminavis robusta</name>
    <dbReference type="NCBI Taxonomy" id="568900"/>
    <lineage>
        <taxon>Eukaryota</taxon>
        <taxon>Sar</taxon>
        <taxon>Stramenopiles</taxon>
        <taxon>Ochrophyta</taxon>
        <taxon>Bacillariophyta</taxon>
        <taxon>Bacillariophyceae</taxon>
        <taxon>Bacillariophycidae</taxon>
        <taxon>Naviculales</taxon>
        <taxon>Naviculaceae</taxon>
        <taxon>Seminavis</taxon>
    </lineage>
</organism>
<feature type="compositionally biased region" description="Basic residues" evidence="1">
    <location>
        <begin position="111"/>
        <end position="120"/>
    </location>
</feature>
<name>A0A9N8HC31_9STRA</name>
<protein>
    <submittedName>
        <fullName evidence="2">Uncharacterized protein</fullName>
    </submittedName>
</protein>
<feature type="compositionally biased region" description="Low complexity" evidence="1">
    <location>
        <begin position="419"/>
        <end position="434"/>
    </location>
</feature>
<gene>
    <name evidence="2" type="ORF">SEMRO_362_G126770.1</name>
</gene>
<feature type="region of interest" description="Disordered" evidence="1">
    <location>
        <begin position="38"/>
        <end position="90"/>
    </location>
</feature>
<dbReference type="EMBL" id="CAICTM010000361">
    <property type="protein sequence ID" value="CAB9508826.1"/>
    <property type="molecule type" value="Genomic_DNA"/>
</dbReference>
<feature type="compositionally biased region" description="Basic and acidic residues" evidence="1">
    <location>
        <begin position="198"/>
        <end position="207"/>
    </location>
</feature>
<evidence type="ECO:0000313" key="3">
    <source>
        <dbReference type="Proteomes" id="UP001153069"/>
    </source>
</evidence>
<feature type="compositionally biased region" description="Basic and acidic residues" evidence="1">
    <location>
        <begin position="50"/>
        <end position="63"/>
    </location>
</feature>
<keyword evidence="3" id="KW-1185">Reference proteome</keyword>
<feature type="compositionally biased region" description="Polar residues" evidence="1">
    <location>
        <begin position="477"/>
        <end position="496"/>
    </location>
</feature>
<reference evidence="2" key="1">
    <citation type="submission" date="2020-06" db="EMBL/GenBank/DDBJ databases">
        <authorList>
            <consortium name="Plant Systems Biology data submission"/>
        </authorList>
    </citation>
    <scope>NUCLEOTIDE SEQUENCE</scope>
    <source>
        <strain evidence="2">D6</strain>
    </source>
</reference>
<feature type="compositionally biased region" description="Low complexity" evidence="1">
    <location>
        <begin position="445"/>
        <end position="462"/>
    </location>
</feature>
<feature type="compositionally biased region" description="Basic residues" evidence="1">
    <location>
        <begin position="188"/>
        <end position="197"/>
    </location>
</feature>
<feature type="region of interest" description="Disordered" evidence="1">
    <location>
        <begin position="408"/>
        <end position="555"/>
    </location>
</feature>
<dbReference type="Proteomes" id="UP001153069">
    <property type="component" value="Unassembled WGS sequence"/>
</dbReference>
<proteinExistence type="predicted"/>
<sequence length="555" mass="62430">MNEMIAVEEDDNALMSPLLLLVVKEDEEEVKMPASVLALEAGGEGEEGEEEKKELEGESDWHASIRGPSLSFSAAEHQKKKRGNRGSLDGTRRFRKVVTFRNSLVQTKLIGRRGAARQRGRNSLLPWFSSNAQQHTQETLEEIQQRKEIEKQEKEKKKQLKIQLKQQKENKKKLKKQKKKLEKETKKAQKLQKKKKKEKENQDHPDSHSSLQLNHIVNTQNQDQDNPSLIFEDSLTNHNLDVSLNVEDLMANSSRNNQHNNHASTSISTGINNASAGITTAAMHDSILVDHSRRRRSSVTTAILNTMGKLKINNSRNKHKSSKQPNQSKTLQTPDQPHAHASYDWSAHRQNAASNPHSQSHVSFNTSHQQELDMDMDTDMDMEQPNQNQMHMHMRILQEEDTFQQEMTALPKQSKKKSCSNNNSSGNNCNLNSSMDISGESFAGNYSSSNNNNNSNSSIHNNETTTTPRRGRKPSKVTKSVTKNAFQQLFGTNAQKANRKKAKLPSNAPRSKQSTKRNKNSSKDDSNNKGSNNGSATEPAFQTPLCQIVSMEASS</sequence>
<comment type="caution">
    <text evidence="2">The sequence shown here is derived from an EMBL/GenBank/DDBJ whole genome shotgun (WGS) entry which is preliminary data.</text>
</comment>
<feature type="compositionally biased region" description="Polar residues" evidence="1">
    <location>
        <begin position="323"/>
        <end position="335"/>
    </location>
</feature>
<dbReference type="AlphaFoldDB" id="A0A9N8HC31"/>
<evidence type="ECO:0000256" key="1">
    <source>
        <dbReference type="SAM" id="MobiDB-lite"/>
    </source>
</evidence>
<accession>A0A9N8HC31</accession>
<feature type="compositionally biased region" description="Polar residues" evidence="1">
    <location>
        <begin position="348"/>
        <end position="368"/>
    </location>
</feature>
<feature type="region of interest" description="Disordered" evidence="1">
    <location>
        <begin position="164"/>
        <end position="209"/>
    </location>
</feature>
<evidence type="ECO:0000313" key="2">
    <source>
        <dbReference type="EMBL" id="CAB9508826.1"/>
    </source>
</evidence>
<feature type="compositionally biased region" description="Basic residues" evidence="1">
    <location>
        <begin position="170"/>
        <end position="180"/>
    </location>
</feature>
<feature type="region of interest" description="Disordered" evidence="1">
    <location>
        <begin position="303"/>
        <end position="368"/>
    </location>
</feature>